<dbReference type="PIRSF" id="PIRSF006661">
    <property type="entry name" value="PP-lp_UCP006661"/>
    <property type="match status" value="1"/>
</dbReference>
<dbReference type="InterPro" id="IPR005232">
    <property type="entry name" value="LarE"/>
</dbReference>
<dbReference type="PANTHER" id="PTHR43169:SF2">
    <property type="entry name" value="NAD_GMP SYNTHASE DOMAIN-CONTAINING PROTEIN"/>
    <property type="match status" value="1"/>
</dbReference>
<dbReference type="EMBL" id="BSNS01000018">
    <property type="protein sequence ID" value="GLQ56165.1"/>
    <property type="molecule type" value="Genomic_DNA"/>
</dbReference>
<sequence length="255" mass="27695">MSERLASVIIEHPGLVIATSGGVDSMTLASFAHRLDRTVMMVHAVSPAVPPAATERVEAMAKAQGWRLHIIGSGEFEDPRYRDNPANRCYFCKTNLYQRIRSISNAPIASGTNQDDLADFRPGLAAASESSVIHPYVLAGMDKKTVRRLARELGLDAVAELPAQPCLASRIETGIAISADDLAFVDAVEVAVRALCPANSNVRCRVTRQGIEIELDDGAMPMRDRIELVVASRCRAEGRVLVGIHGYRQGAMFLR</sequence>
<evidence type="ECO:0000313" key="1">
    <source>
        <dbReference type="EMBL" id="GLQ56165.1"/>
    </source>
</evidence>
<organism evidence="1 2">
    <name type="scientific">Devosia nitrariae</name>
    <dbReference type="NCBI Taxonomy" id="2071872"/>
    <lineage>
        <taxon>Bacteria</taxon>
        <taxon>Pseudomonadati</taxon>
        <taxon>Pseudomonadota</taxon>
        <taxon>Alphaproteobacteria</taxon>
        <taxon>Hyphomicrobiales</taxon>
        <taxon>Devosiaceae</taxon>
        <taxon>Devosia</taxon>
    </lineage>
</organism>
<gene>
    <name evidence="1" type="ORF">GCM10010862_34240</name>
</gene>
<dbReference type="InterPro" id="IPR014729">
    <property type="entry name" value="Rossmann-like_a/b/a_fold"/>
</dbReference>
<proteinExistence type="predicted"/>
<dbReference type="InterPro" id="IPR052188">
    <property type="entry name" value="Ni-pincer_cofactor_biosynth"/>
</dbReference>
<protein>
    <submittedName>
        <fullName evidence="1">TIGR00268 family protein</fullName>
    </submittedName>
</protein>
<accession>A0ABQ5W7V4</accession>
<dbReference type="PANTHER" id="PTHR43169">
    <property type="entry name" value="EXSB FAMILY PROTEIN"/>
    <property type="match status" value="1"/>
</dbReference>
<evidence type="ECO:0000313" key="2">
    <source>
        <dbReference type="Proteomes" id="UP001156691"/>
    </source>
</evidence>
<comment type="caution">
    <text evidence="1">The sequence shown here is derived from an EMBL/GenBank/DDBJ whole genome shotgun (WGS) entry which is preliminary data.</text>
</comment>
<dbReference type="SUPFAM" id="SSF52402">
    <property type="entry name" value="Adenine nucleotide alpha hydrolases-like"/>
    <property type="match status" value="1"/>
</dbReference>
<name>A0ABQ5W7V4_9HYPH</name>
<reference evidence="2" key="1">
    <citation type="journal article" date="2019" name="Int. J. Syst. Evol. Microbiol.">
        <title>The Global Catalogue of Microorganisms (GCM) 10K type strain sequencing project: providing services to taxonomists for standard genome sequencing and annotation.</title>
        <authorList>
            <consortium name="The Broad Institute Genomics Platform"/>
            <consortium name="The Broad Institute Genome Sequencing Center for Infectious Disease"/>
            <person name="Wu L."/>
            <person name="Ma J."/>
        </authorList>
    </citation>
    <scope>NUCLEOTIDE SEQUENCE [LARGE SCALE GENOMIC DNA]</scope>
    <source>
        <strain evidence="2">NBRC 112416</strain>
    </source>
</reference>
<keyword evidence="2" id="KW-1185">Reference proteome</keyword>
<dbReference type="Gene3D" id="3.40.50.620">
    <property type="entry name" value="HUPs"/>
    <property type="match status" value="1"/>
</dbReference>
<dbReference type="Proteomes" id="UP001156691">
    <property type="component" value="Unassembled WGS sequence"/>
</dbReference>
<dbReference type="RefSeq" id="WP_284341581.1">
    <property type="nucleotide sequence ID" value="NZ_BSNS01000018.1"/>
</dbReference>